<keyword evidence="3" id="KW-1185">Reference proteome</keyword>
<dbReference type="EMBL" id="CANTFL010001211">
    <property type="protein sequence ID" value="CAI5734110.1"/>
    <property type="molecule type" value="Genomic_DNA"/>
</dbReference>
<feature type="signal peptide" evidence="1">
    <location>
        <begin position="1"/>
        <end position="20"/>
    </location>
</feature>
<evidence type="ECO:0008006" key="4">
    <source>
        <dbReference type="Google" id="ProtNLM"/>
    </source>
</evidence>
<sequence>MFIRWSALFTVLFVWSYSESALDNRNQTEVDAPTQHGLSHRNENPLVDNQTLEKPQDSAVVNAAKRVDEEKEARGLLTSFKPFWREDPSISAAREYLQSKPHPEEAFETLGIATAQEHLAVNAVLKLWIKYAQKYRRSRKESRWYKPEKAFKLLAKDHPVVDVVDWFYRLGMKEDADSIRALLSGFDFPAVRRSMNAKWLASKTDPEVVLKLLGVGKFSILEDPDAFHWILYCDQFRKLYGDAAFPVEDIVQVVVGTKSLSHPLLYGVFFQKVRQYNVELTDLAEQMHNALYEPLLTTEKLSPIVFYHYLVLLHHRKVLGLSKADPWFRTLRAYTISYASMTGDDRKAQTVFDDKEPAEILAYLAAME</sequence>
<comment type="caution">
    <text evidence="2">The sequence shown here is derived from an EMBL/GenBank/DDBJ whole genome shotgun (WGS) entry which is preliminary data.</text>
</comment>
<gene>
    <name evidence="2" type="ORF">HBR001_LOCUS6055</name>
</gene>
<keyword evidence="1" id="KW-0732">Signal</keyword>
<proteinExistence type="predicted"/>
<feature type="chain" id="PRO_5043606207" description="RxLR effector candidate protein" evidence="1">
    <location>
        <begin position="21"/>
        <end position="368"/>
    </location>
</feature>
<dbReference type="AlphaFoldDB" id="A0AAV0UF87"/>
<evidence type="ECO:0000313" key="3">
    <source>
        <dbReference type="Proteomes" id="UP001162031"/>
    </source>
</evidence>
<evidence type="ECO:0000256" key="1">
    <source>
        <dbReference type="SAM" id="SignalP"/>
    </source>
</evidence>
<reference evidence="2" key="1">
    <citation type="submission" date="2022-12" db="EMBL/GenBank/DDBJ databases">
        <authorList>
            <person name="Webb A."/>
        </authorList>
    </citation>
    <scope>NUCLEOTIDE SEQUENCE</scope>
    <source>
        <strain evidence="2">Hp1</strain>
    </source>
</reference>
<evidence type="ECO:0000313" key="2">
    <source>
        <dbReference type="EMBL" id="CAI5734110.1"/>
    </source>
</evidence>
<name>A0AAV0UF87_HYABA</name>
<protein>
    <recommendedName>
        <fullName evidence="4">RxLR effector candidate protein</fullName>
    </recommendedName>
</protein>
<accession>A0AAV0UF87</accession>
<organism evidence="2 3">
    <name type="scientific">Hyaloperonospora brassicae</name>
    <name type="common">Brassica downy mildew</name>
    <name type="synonym">Peronospora brassicae</name>
    <dbReference type="NCBI Taxonomy" id="162125"/>
    <lineage>
        <taxon>Eukaryota</taxon>
        <taxon>Sar</taxon>
        <taxon>Stramenopiles</taxon>
        <taxon>Oomycota</taxon>
        <taxon>Peronosporomycetes</taxon>
        <taxon>Peronosporales</taxon>
        <taxon>Peronosporaceae</taxon>
        <taxon>Hyaloperonospora</taxon>
    </lineage>
</organism>
<dbReference type="Proteomes" id="UP001162031">
    <property type="component" value="Unassembled WGS sequence"/>
</dbReference>